<dbReference type="Proteomes" id="UP001172681">
    <property type="component" value="Unassembled WGS sequence"/>
</dbReference>
<comment type="caution">
    <text evidence="3">The sequence shown here is derived from an EMBL/GenBank/DDBJ whole genome shotgun (WGS) entry which is preliminary data.</text>
</comment>
<dbReference type="PANTHER" id="PTHR48081:SF31">
    <property type="entry name" value="STERYL ACETYL HYDROLASE MUG81-RELATED"/>
    <property type="match status" value="1"/>
</dbReference>
<name>A0AA38XWF3_9EURO</name>
<dbReference type="PANTHER" id="PTHR48081">
    <property type="entry name" value="AB HYDROLASE SUPERFAMILY PROTEIN C4A8.06C"/>
    <property type="match status" value="1"/>
</dbReference>
<dbReference type="Gene3D" id="3.40.50.1820">
    <property type="entry name" value="alpha/beta hydrolase"/>
    <property type="match status" value="1"/>
</dbReference>
<dbReference type="EMBL" id="JAPDRN010000085">
    <property type="protein sequence ID" value="KAJ9625974.1"/>
    <property type="molecule type" value="Genomic_DNA"/>
</dbReference>
<keyword evidence="1" id="KW-0378">Hydrolase</keyword>
<dbReference type="GO" id="GO:0016787">
    <property type="term" value="F:hydrolase activity"/>
    <property type="evidence" value="ECO:0007669"/>
    <property type="project" value="UniProtKB-KW"/>
</dbReference>
<feature type="domain" description="Alpha/beta hydrolase fold-3" evidence="2">
    <location>
        <begin position="47"/>
        <end position="268"/>
    </location>
</feature>
<accession>A0AA38XWF3</accession>
<dbReference type="Pfam" id="PF07859">
    <property type="entry name" value="Abhydrolase_3"/>
    <property type="match status" value="1"/>
</dbReference>
<evidence type="ECO:0000256" key="1">
    <source>
        <dbReference type="ARBA" id="ARBA00022801"/>
    </source>
</evidence>
<dbReference type="InterPro" id="IPR013094">
    <property type="entry name" value="AB_hydrolase_3"/>
</dbReference>
<keyword evidence="4" id="KW-1185">Reference proteome</keyword>
<dbReference type="SUPFAM" id="SSF53474">
    <property type="entry name" value="alpha/beta-Hydrolases"/>
    <property type="match status" value="1"/>
</dbReference>
<protein>
    <recommendedName>
        <fullName evidence="2">Alpha/beta hydrolase fold-3 domain-containing protein</fullName>
    </recommendedName>
</protein>
<organism evidence="3 4">
    <name type="scientific">Knufia peltigerae</name>
    <dbReference type="NCBI Taxonomy" id="1002370"/>
    <lineage>
        <taxon>Eukaryota</taxon>
        <taxon>Fungi</taxon>
        <taxon>Dikarya</taxon>
        <taxon>Ascomycota</taxon>
        <taxon>Pezizomycotina</taxon>
        <taxon>Eurotiomycetes</taxon>
        <taxon>Chaetothyriomycetidae</taxon>
        <taxon>Chaetothyriales</taxon>
        <taxon>Trichomeriaceae</taxon>
        <taxon>Knufia</taxon>
    </lineage>
</organism>
<sequence>MAPAVATPSTRARYMDYTSQRGFPEDEQSFGDFSVFWLGNRDAASLLVFFHGGGFMYPAQAEHLKILGDAYDIAMTRGRDVSIAIVDYGLAPASPYPTQLRQAVAFTNHLLSRRESQSINFFGDSAGGLLILMLLLHKAHQHPTIDPLALQSGQKFGQALLLSPSGPIASSAPSMFQDPPRDFLTLEMLKGMQIGLSNSCEQGHQVPNEWIAPATAPEEWWIGLPIAEIDIILGDDEILRDDILVISDAIKKHHYSAVNVTVGPNELHIQPVFDLMKGTTLDSTGTTAMKAWFNSFKG</sequence>
<reference evidence="3" key="1">
    <citation type="submission" date="2022-10" db="EMBL/GenBank/DDBJ databases">
        <title>Culturing micro-colonial fungi from biological soil crusts in the Mojave desert and describing Neophaeococcomyces mojavensis, and introducing the new genera and species Taxawa tesnikishii.</title>
        <authorList>
            <person name="Kurbessoian T."/>
            <person name="Stajich J.E."/>
        </authorList>
    </citation>
    <scope>NUCLEOTIDE SEQUENCE</scope>
    <source>
        <strain evidence="3">TK_35</strain>
    </source>
</reference>
<evidence type="ECO:0000259" key="2">
    <source>
        <dbReference type="Pfam" id="PF07859"/>
    </source>
</evidence>
<dbReference type="InterPro" id="IPR029058">
    <property type="entry name" value="AB_hydrolase_fold"/>
</dbReference>
<evidence type="ECO:0000313" key="4">
    <source>
        <dbReference type="Proteomes" id="UP001172681"/>
    </source>
</evidence>
<proteinExistence type="predicted"/>
<dbReference type="InterPro" id="IPR050300">
    <property type="entry name" value="GDXG_lipolytic_enzyme"/>
</dbReference>
<evidence type="ECO:0000313" key="3">
    <source>
        <dbReference type="EMBL" id="KAJ9625974.1"/>
    </source>
</evidence>
<gene>
    <name evidence="3" type="ORF">H2204_010273</name>
</gene>
<dbReference type="AlphaFoldDB" id="A0AA38XWF3"/>